<evidence type="ECO:0000313" key="2">
    <source>
        <dbReference type="Proteomes" id="UP000694845"/>
    </source>
</evidence>
<evidence type="ECO:0000256" key="1">
    <source>
        <dbReference type="SAM" id="MobiDB-lite"/>
    </source>
</evidence>
<name>A0A8B7Z065_ACAPL</name>
<organism evidence="2 3">
    <name type="scientific">Acanthaster planci</name>
    <name type="common">Crown-of-thorns starfish</name>
    <dbReference type="NCBI Taxonomy" id="133434"/>
    <lineage>
        <taxon>Eukaryota</taxon>
        <taxon>Metazoa</taxon>
        <taxon>Echinodermata</taxon>
        <taxon>Eleutherozoa</taxon>
        <taxon>Asterozoa</taxon>
        <taxon>Asteroidea</taxon>
        <taxon>Valvatacea</taxon>
        <taxon>Valvatida</taxon>
        <taxon>Acanthasteridae</taxon>
        <taxon>Acanthaster</taxon>
    </lineage>
</organism>
<feature type="region of interest" description="Disordered" evidence="1">
    <location>
        <begin position="70"/>
        <end position="192"/>
    </location>
</feature>
<accession>A0A8B7Z065</accession>
<evidence type="ECO:0000313" key="3">
    <source>
        <dbReference type="RefSeq" id="XP_022098988.1"/>
    </source>
</evidence>
<dbReference type="GeneID" id="110983758"/>
<dbReference type="AlphaFoldDB" id="A0A8B7Z065"/>
<keyword evidence="2" id="KW-1185">Reference proteome</keyword>
<gene>
    <name evidence="3" type="primary">LOC110983758</name>
</gene>
<dbReference type="RefSeq" id="XP_022098988.1">
    <property type="nucleotide sequence ID" value="XM_022243296.1"/>
</dbReference>
<protein>
    <submittedName>
        <fullName evidence="3">Jupiter microtubule associated homolog 1-like isoform X2</fullName>
    </submittedName>
</protein>
<sequence>MLAAFGERRRRVCKRRLLFQLIYNLREREVLLCTTNLTVESIFNKFLSKMTTTGTCVGIETIVKPTSRVLAPPGGKTNVSLGGYEEDTAPATRKQSTEVAEAEKQEAQKQAEKDLYKPSPPQPIRPAVGHNPVTGEPNRTGPAEVEASPGGTRVRAKPQKIDPASMPAAGGRVESRAPMKRQPPGGKESGIF</sequence>
<dbReference type="OrthoDB" id="10071234at2759"/>
<dbReference type="Proteomes" id="UP000694845">
    <property type="component" value="Unplaced"/>
</dbReference>
<proteinExistence type="predicted"/>
<feature type="compositionally biased region" description="Basic and acidic residues" evidence="1">
    <location>
        <begin position="101"/>
        <end position="116"/>
    </location>
</feature>
<reference evidence="3" key="1">
    <citation type="submission" date="2025-08" db="UniProtKB">
        <authorList>
            <consortium name="RefSeq"/>
        </authorList>
    </citation>
    <scope>IDENTIFICATION</scope>
</reference>